<dbReference type="InterPro" id="IPR000504">
    <property type="entry name" value="RRM_dom"/>
</dbReference>
<evidence type="ECO:0000259" key="3">
    <source>
        <dbReference type="PROSITE" id="PS50102"/>
    </source>
</evidence>
<dbReference type="Proteomes" id="UP001501175">
    <property type="component" value="Unassembled WGS sequence"/>
</dbReference>
<dbReference type="PROSITE" id="PS50102">
    <property type="entry name" value="RRM"/>
    <property type="match status" value="1"/>
</dbReference>
<sequence>MKIFVGSLPFSVEDDELREYFEEYGEVSSATIIMDKFSGKSRGFGFVEMANEEEAKKAIAELDGAEVGGRTIVVNEAEEKRDSPRRSNFSGGGGNSGGGYNRGGGNGGSGGGFNRGGGGGYNRGGGGGGGYNKGGGGGGRDRDRDNRRGGGSRYE</sequence>
<keyword evidence="1" id="KW-0694">RNA-binding</keyword>
<dbReference type="SUPFAM" id="SSF54928">
    <property type="entry name" value="RNA-binding domain, RBD"/>
    <property type="match status" value="1"/>
</dbReference>
<organism evidence="4 5">
    <name type="scientific">Nibrella saemangeumensis</name>
    <dbReference type="NCBI Taxonomy" id="1084526"/>
    <lineage>
        <taxon>Bacteria</taxon>
        <taxon>Pseudomonadati</taxon>
        <taxon>Bacteroidota</taxon>
        <taxon>Cytophagia</taxon>
        <taxon>Cytophagales</taxon>
        <taxon>Spirosomataceae</taxon>
        <taxon>Nibrella</taxon>
    </lineage>
</organism>
<dbReference type="InterPro" id="IPR012677">
    <property type="entry name" value="Nucleotide-bd_a/b_plait_sf"/>
</dbReference>
<evidence type="ECO:0000256" key="1">
    <source>
        <dbReference type="ARBA" id="ARBA00022884"/>
    </source>
</evidence>
<keyword evidence="5" id="KW-1185">Reference proteome</keyword>
<dbReference type="SMART" id="SM00360">
    <property type="entry name" value="RRM"/>
    <property type="match status" value="1"/>
</dbReference>
<dbReference type="PANTHER" id="PTHR48027">
    <property type="entry name" value="HETEROGENEOUS NUCLEAR RIBONUCLEOPROTEIN 87F-RELATED"/>
    <property type="match status" value="1"/>
</dbReference>
<feature type="region of interest" description="Disordered" evidence="2">
    <location>
        <begin position="72"/>
        <end position="155"/>
    </location>
</feature>
<evidence type="ECO:0000313" key="4">
    <source>
        <dbReference type="EMBL" id="GAA4465616.1"/>
    </source>
</evidence>
<dbReference type="Pfam" id="PF00076">
    <property type="entry name" value="RRM_1"/>
    <property type="match status" value="1"/>
</dbReference>
<dbReference type="Gene3D" id="3.30.70.330">
    <property type="match status" value="1"/>
</dbReference>
<protein>
    <recommendedName>
        <fullName evidence="3">RRM domain-containing protein</fullName>
    </recommendedName>
</protein>
<feature type="compositionally biased region" description="Gly residues" evidence="2">
    <location>
        <begin position="90"/>
        <end position="138"/>
    </location>
</feature>
<dbReference type="EMBL" id="BAABHD010000079">
    <property type="protein sequence ID" value="GAA4465616.1"/>
    <property type="molecule type" value="Genomic_DNA"/>
</dbReference>
<dbReference type="InterPro" id="IPR052462">
    <property type="entry name" value="SLIRP/GR-RBP-like"/>
</dbReference>
<feature type="domain" description="RRM" evidence="3">
    <location>
        <begin position="1"/>
        <end position="79"/>
    </location>
</feature>
<dbReference type="InterPro" id="IPR035979">
    <property type="entry name" value="RBD_domain_sf"/>
</dbReference>
<dbReference type="InterPro" id="IPR048289">
    <property type="entry name" value="RRM2_NsCP33-like"/>
</dbReference>
<evidence type="ECO:0000313" key="5">
    <source>
        <dbReference type="Proteomes" id="UP001501175"/>
    </source>
</evidence>
<dbReference type="RefSeq" id="WP_345247541.1">
    <property type="nucleotide sequence ID" value="NZ_BAABHD010000079.1"/>
</dbReference>
<proteinExistence type="predicted"/>
<name>A0ABP8NDS5_9BACT</name>
<feature type="compositionally biased region" description="Basic and acidic residues" evidence="2">
    <location>
        <begin position="139"/>
        <end position="155"/>
    </location>
</feature>
<gene>
    <name evidence="4" type="ORF">GCM10023189_46510</name>
</gene>
<accession>A0ABP8NDS5</accession>
<dbReference type="CDD" id="cd21608">
    <property type="entry name" value="RRM2_NsCP33_like"/>
    <property type="match status" value="1"/>
</dbReference>
<comment type="caution">
    <text evidence="4">The sequence shown here is derived from an EMBL/GenBank/DDBJ whole genome shotgun (WGS) entry which is preliminary data.</text>
</comment>
<evidence type="ECO:0000256" key="2">
    <source>
        <dbReference type="SAM" id="MobiDB-lite"/>
    </source>
</evidence>
<reference evidence="5" key="1">
    <citation type="journal article" date="2019" name="Int. J. Syst. Evol. Microbiol.">
        <title>The Global Catalogue of Microorganisms (GCM) 10K type strain sequencing project: providing services to taxonomists for standard genome sequencing and annotation.</title>
        <authorList>
            <consortium name="The Broad Institute Genomics Platform"/>
            <consortium name="The Broad Institute Genome Sequencing Center for Infectious Disease"/>
            <person name="Wu L."/>
            <person name="Ma J."/>
        </authorList>
    </citation>
    <scope>NUCLEOTIDE SEQUENCE [LARGE SCALE GENOMIC DNA]</scope>
    <source>
        <strain evidence="5">JCM 17927</strain>
    </source>
</reference>